<keyword evidence="9" id="KW-0418">Kinase</keyword>
<keyword evidence="11 14" id="KW-1133">Transmembrane helix</keyword>
<comment type="catalytic activity">
    <reaction evidence="1">
        <text>ATP + protein L-histidine = ADP + protein N-phospho-L-histidine.</text>
        <dbReference type="EC" id="2.7.13.3"/>
    </reaction>
</comment>
<feature type="transmembrane region" description="Helical" evidence="14">
    <location>
        <begin position="101"/>
        <end position="119"/>
    </location>
</feature>
<dbReference type="Pfam" id="PF07694">
    <property type="entry name" value="5TM-5TMR_LYT"/>
    <property type="match status" value="1"/>
</dbReference>
<dbReference type="PRINTS" id="PR00344">
    <property type="entry name" value="BCTRLSENSOR"/>
</dbReference>
<evidence type="ECO:0000256" key="1">
    <source>
        <dbReference type="ARBA" id="ARBA00000085"/>
    </source>
</evidence>
<dbReference type="InterPro" id="IPR005467">
    <property type="entry name" value="His_kinase_dom"/>
</dbReference>
<feature type="transmembrane region" description="Helical" evidence="14">
    <location>
        <begin position="69"/>
        <end position="95"/>
    </location>
</feature>
<feature type="transmembrane region" description="Helical" evidence="14">
    <location>
        <begin position="38"/>
        <end position="57"/>
    </location>
</feature>
<evidence type="ECO:0000256" key="3">
    <source>
        <dbReference type="ARBA" id="ARBA00012438"/>
    </source>
</evidence>
<evidence type="ECO:0000313" key="16">
    <source>
        <dbReference type="EMBL" id="MFD1737966.1"/>
    </source>
</evidence>
<dbReference type="Proteomes" id="UP001597214">
    <property type="component" value="Unassembled WGS sequence"/>
</dbReference>
<evidence type="ECO:0000256" key="2">
    <source>
        <dbReference type="ARBA" id="ARBA00004651"/>
    </source>
</evidence>
<dbReference type="Gene3D" id="3.30.565.10">
    <property type="entry name" value="Histidine kinase-like ATPase, C-terminal domain"/>
    <property type="match status" value="1"/>
</dbReference>
<dbReference type="InterPro" id="IPR036890">
    <property type="entry name" value="HATPase_C_sf"/>
</dbReference>
<evidence type="ECO:0000256" key="7">
    <source>
        <dbReference type="ARBA" id="ARBA00022692"/>
    </source>
</evidence>
<proteinExistence type="predicted"/>
<reference evidence="17" key="1">
    <citation type="journal article" date="2019" name="Int. J. Syst. Evol. Microbiol.">
        <title>The Global Catalogue of Microorganisms (GCM) 10K type strain sequencing project: providing services to taxonomists for standard genome sequencing and annotation.</title>
        <authorList>
            <consortium name="The Broad Institute Genomics Platform"/>
            <consortium name="The Broad Institute Genome Sequencing Center for Infectious Disease"/>
            <person name="Wu L."/>
            <person name="Ma J."/>
        </authorList>
    </citation>
    <scope>NUCLEOTIDE SEQUENCE [LARGE SCALE GENOMIC DNA]</scope>
    <source>
        <strain evidence="17">CCUG 49339</strain>
    </source>
</reference>
<feature type="domain" description="Histidine kinase" evidence="15">
    <location>
        <begin position="208"/>
        <end position="415"/>
    </location>
</feature>
<keyword evidence="5" id="KW-0597">Phosphoprotein</keyword>
<feature type="transmembrane region" description="Helical" evidence="14">
    <location>
        <begin position="131"/>
        <end position="153"/>
    </location>
</feature>
<evidence type="ECO:0000313" key="17">
    <source>
        <dbReference type="Proteomes" id="UP001597214"/>
    </source>
</evidence>
<organism evidence="16 17">
    <name type="scientific">Bacillus salitolerans</name>
    <dbReference type="NCBI Taxonomy" id="1437434"/>
    <lineage>
        <taxon>Bacteria</taxon>
        <taxon>Bacillati</taxon>
        <taxon>Bacillota</taxon>
        <taxon>Bacilli</taxon>
        <taxon>Bacillales</taxon>
        <taxon>Bacillaceae</taxon>
        <taxon>Bacillus</taxon>
    </lineage>
</organism>
<comment type="subcellular location">
    <subcellularLocation>
        <location evidence="2">Cell membrane</location>
        <topology evidence="2">Multi-pass membrane protein</topology>
    </subcellularLocation>
</comment>
<dbReference type="Pfam" id="PF00512">
    <property type="entry name" value="HisKA"/>
    <property type="match status" value="1"/>
</dbReference>
<dbReference type="Gene3D" id="1.10.287.130">
    <property type="match status" value="1"/>
</dbReference>
<evidence type="ECO:0000256" key="12">
    <source>
        <dbReference type="ARBA" id="ARBA00023012"/>
    </source>
</evidence>
<comment type="caution">
    <text evidence="16">The sequence shown here is derived from an EMBL/GenBank/DDBJ whole genome shotgun (WGS) entry which is preliminary data.</text>
</comment>
<evidence type="ECO:0000256" key="8">
    <source>
        <dbReference type="ARBA" id="ARBA00022741"/>
    </source>
</evidence>
<keyword evidence="12" id="KW-0902">Two-component regulatory system</keyword>
<dbReference type="PANTHER" id="PTHR43065:SF46">
    <property type="entry name" value="C4-DICARBOXYLATE TRANSPORT SENSOR PROTEIN DCTB"/>
    <property type="match status" value="1"/>
</dbReference>
<dbReference type="EMBL" id="JBHUEM010000028">
    <property type="protein sequence ID" value="MFD1737966.1"/>
    <property type="molecule type" value="Genomic_DNA"/>
</dbReference>
<evidence type="ECO:0000256" key="9">
    <source>
        <dbReference type="ARBA" id="ARBA00022777"/>
    </source>
</evidence>
<sequence>MPSDIKDLLLNLFFVISLPLIFHFLFEKRFRGIANKQLFTVVCALSIITVVFNPVEFDDGIMYDLRQIPIWLGSLYGGPISSAILITTLLLVRSFFGGDGIVIAMIISVLQLVIVFFFWRRFLNLNTSQKVLTATALTFMSSTGSILLLKFLYDYDTDISITVKYVLVQTIGMTVMSYLFETLTQNIYLREELLRSEKMKVVSHLASSISHEVRNPLTVVRGFIQLLYQEEVPWAKQRDYLKVSMDEIDRADKIIRDYLTFAKPAPEQSACLNLATEIEHSVNVVMPLANLHGVSINMKLFTEYVVGDSAQVQQCIINILKNSIEAMANGGTLDITMNRLNLYHFQIEIADTGTGMSEEQVRRLGEPYFTTKGVKGTGLGMMVVFRIIEALNGSIHVESELNKGTKMIITFSKNYAGSISHEQLTKHVQI</sequence>
<name>A0ABW4LU29_9BACI</name>
<keyword evidence="4" id="KW-1003">Cell membrane</keyword>
<keyword evidence="6" id="KW-0808">Transferase</keyword>
<dbReference type="SUPFAM" id="SSF55874">
    <property type="entry name" value="ATPase domain of HSP90 chaperone/DNA topoisomerase II/histidine kinase"/>
    <property type="match status" value="1"/>
</dbReference>
<keyword evidence="10 16" id="KW-0067">ATP-binding</keyword>
<evidence type="ECO:0000256" key="5">
    <source>
        <dbReference type="ARBA" id="ARBA00022553"/>
    </source>
</evidence>
<dbReference type="EC" id="2.7.13.3" evidence="3"/>
<dbReference type="PROSITE" id="PS50109">
    <property type="entry name" value="HIS_KIN"/>
    <property type="match status" value="1"/>
</dbReference>
<evidence type="ECO:0000259" key="15">
    <source>
        <dbReference type="PROSITE" id="PS50109"/>
    </source>
</evidence>
<keyword evidence="8" id="KW-0547">Nucleotide-binding</keyword>
<dbReference type="InterPro" id="IPR011620">
    <property type="entry name" value="Sig_transdc_His_kinase_LytS_TM"/>
</dbReference>
<dbReference type="GO" id="GO:0005524">
    <property type="term" value="F:ATP binding"/>
    <property type="evidence" value="ECO:0007669"/>
    <property type="project" value="UniProtKB-KW"/>
</dbReference>
<dbReference type="InterPro" id="IPR003594">
    <property type="entry name" value="HATPase_dom"/>
</dbReference>
<dbReference type="PANTHER" id="PTHR43065">
    <property type="entry name" value="SENSOR HISTIDINE KINASE"/>
    <property type="match status" value="1"/>
</dbReference>
<dbReference type="SMART" id="SM00388">
    <property type="entry name" value="HisKA"/>
    <property type="match status" value="1"/>
</dbReference>
<gene>
    <name evidence="16" type="ORF">ACFSCX_15625</name>
</gene>
<dbReference type="RefSeq" id="WP_377929185.1">
    <property type="nucleotide sequence ID" value="NZ_JBHUEM010000028.1"/>
</dbReference>
<dbReference type="SMART" id="SM00387">
    <property type="entry name" value="HATPase_c"/>
    <property type="match status" value="1"/>
</dbReference>
<evidence type="ECO:0000256" key="14">
    <source>
        <dbReference type="SAM" id="Phobius"/>
    </source>
</evidence>
<evidence type="ECO:0000256" key="11">
    <source>
        <dbReference type="ARBA" id="ARBA00022989"/>
    </source>
</evidence>
<dbReference type="Pfam" id="PF02518">
    <property type="entry name" value="HATPase_c"/>
    <property type="match status" value="1"/>
</dbReference>
<evidence type="ECO:0000256" key="4">
    <source>
        <dbReference type="ARBA" id="ARBA00022475"/>
    </source>
</evidence>
<keyword evidence="7 14" id="KW-0812">Transmembrane</keyword>
<dbReference type="SUPFAM" id="SSF47384">
    <property type="entry name" value="Homodimeric domain of signal transducing histidine kinase"/>
    <property type="match status" value="1"/>
</dbReference>
<evidence type="ECO:0000256" key="6">
    <source>
        <dbReference type="ARBA" id="ARBA00022679"/>
    </source>
</evidence>
<keyword evidence="13 14" id="KW-0472">Membrane</keyword>
<dbReference type="InterPro" id="IPR003661">
    <property type="entry name" value="HisK_dim/P_dom"/>
</dbReference>
<feature type="transmembrane region" description="Helical" evidence="14">
    <location>
        <begin position="7"/>
        <end position="26"/>
    </location>
</feature>
<dbReference type="InterPro" id="IPR036097">
    <property type="entry name" value="HisK_dim/P_sf"/>
</dbReference>
<evidence type="ECO:0000256" key="10">
    <source>
        <dbReference type="ARBA" id="ARBA00022840"/>
    </source>
</evidence>
<dbReference type="InterPro" id="IPR004358">
    <property type="entry name" value="Sig_transdc_His_kin-like_C"/>
</dbReference>
<protein>
    <recommendedName>
        <fullName evidence="3">histidine kinase</fullName>
        <ecNumber evidence="3">2.7.13.3</ecNumber>
    </recommendedName>
</protein>
<keyword evidence="17" id="KW-1185">Reference proteome</keyword>
<feature type="transmembrane region" description="Helical" evidence="14">
    <location>
        <begin position="159"/>
        <end position="180"/>
    </location>
</feature>
<accession>A0ABW4LU29</accession>
<evidence type="ECO:0000256" key="13">
    <source>
        <dbReference type="ARBA" id="ARBA00023136"/>
    </source>
</evidence>
<dbReference type="CDD" id="cd00082">
    <property type="entry name" value="HisKA"/>
    <property type="match status" value="1"/>
</dbReference>